<proteinExistence type="predicted"/>
<dbReference type="InterPro" id="IPR027417">
    <property type="entry name" value="P-loop_NTPase"/>
</dbReference>
<dbReference type="RefSeq" id="WP_158205891.1">
    <property type="nucleotide sequence ID" value="NZ_WSZK01000033.1"/>
</dbReference>
<keyword evidence="3" id="KW-1185">Reference proteome</keyword>
<sequence>MSSNDQLEYRQQYSAIQSPDETTPSTAIENKIRKRAERRVHEENLEIEATVREKIKAVETTLAEDDLVGAAENIRVLHWFLWCDPERERVLHPGSDLEPWAQVGFRAVHRDRCRGKQPGLETELKILVEVARAQEYIAGVRDMSRYAPVRLEGINEPGTQTNVETPSPVGRIRVGATSTRSLDDRIVEIPHQSCDHILTVALPRRGKDSTLASIGMNLKREHGYSYFSIYDDGRMETPMTAVPADEPAIKENLDRMGQGPRAMDAEVFVPRMPGVPDRLPANFREFTIGIDRLTPNMVLRLSGVTKSDADIEGRIGRALSETIENGGDVSQLVTRLQVYAHETDATIEWTEIREKKGGGDSVSTYQASYSMPAADALRKAAAQLARLAGEGLITSPDAATNIDMDGVIANQEQAAVLCCSMMEEDQEALKYTIIDLWLRLIFKARDRNSRLPRVCLELRELKALAPSKWADVPYKDAIKPLRQTLFFLSTQGGSRRVMMLASTQKYNDVYKPIRSNMATKILLQLGEDEIDTLGKVYNFSYEQQRQLSEFSIGQGMIIANGKAYWPIEWRGAPCGLGYGDRSWRDRYGIAWGARVRESEHAKWTAGNGRPEWWVEANTGRRTLTDDRKPPIGTWYLLPSDLPAYEPRDERETDDVVPGDVLERALRRRRPYSIPSELRLQRTGAADRQRDLELTAVDQKSIREELIEIHEIPNAIRFWLDKKPDIRDRLVAACRGLAEGEVRTQDQWAERLTDPAIPVSTLRNHCGPDSNLSPCYETDEQGFYQLTPVGTRVCRIDWDEVEIQLME</sequence>
<comment type="caution">
    <text evidence="2">The sequence shown here is derived from an EMBL/GenBank/DDBJ whole genome shotgun (WGS) entry which is preliminary data.</text>
</comment>
<evidence type="ECO:0000313" key="3">
    <source>
        <dbReference type="Proteomes" id="UP000451471"/>
    </source>
</evidence>
<dbReference type="Proteomes" id="UP000451471">
    <property type="component" value="Unassembled WGS sequence"/>
</dbReference>
<evidence type="ECO:0000256" key="1">
    <source>
        <dbReference type="SAM" id="MobiDB-lite"/>
    </source>
</evidence>
<organism evidence="2 3">
    <name type="scientific">Halomarina oriensis</name>
    <dbReference type="NCBI Taxonomy" id="671145"/>
    <lineage>
        <taxon>Archaea</taxon>
        <taxon>Methanobacteriati</taxon>
        <taxon>Methanobacteriota</taxon>
        <taxon>Stenosarchaea group</taxon>
        <taxon>Halobacteria</taxon>
        <taxon>Halobacteriales</taxon>
        <taxon>Natronomonadaceae</taxon>
        <taxon>Halomarina</taxon>
    </lineage>
</organism>
<feature type="region of interest" description="Disordered" evidence="1">
    <location>
        <begin position="1"/>
        <end position="26"/>
    </location>
</feature>
<name>A0A6B0GSD6_9EURY</name>
<dbReference type="OrthoDB" id="230420at2157"/>
<protein>
    <submittedName>
        <fullName evidence="2">Uncharacterized protein</fullName>
    </submittedName>
</protein>
<accession>A0A6B0GSD6</accession>
<reference evidence="2 3" key="1">
    <citation type="submission" date="2019-12" db="EMBL/GenBank/DDBJ databases">
        <title>Halocatena pleomorpha gen. nov. sp. nov., an extremely halophilic archaeon of family Halobacteriaceae isolated from saltpan soil.</title>
        <authorList>
            <person name="Pal Y."/>
            <person name="Verma A."/>
            <person name="Krishnamurthi S."/>
            <person name="Kumar P."/>
        </authorList>
    </citation>
    <scope>NUCLEOTIDE SEQUENCE [LARGE SCALE GENOMIC DNA]</scope>
    <source>
        <strain evidence="2 3">JCM 16495</strain>
    </source>
</reference>
<evidence type="ECO:0000313" key="2">
    <source>
        <dbReference type="EMBL" id="MWG36227.1"/>
    </source>
</evidence>
<dbReference type="Gene3D" id="3.40.50.300">
    <property type="entry name" value="P-loop containing nucleotide triphosphate hydrolases"/>
    <property type="match status" value="1"/>
</dbReference>
<dbReference type="AlphaFoldDB" id="A0A6B0GSD6"/>
<gene>
    <name evidence="2" type="ORF">GQS65_17355</name>
</gene>
<dbReference type="EMBL" id="WSZK01000033">
    <property type="protein sequence ID" value="MWG36227.1"/>
    <property type="molecule type" value="Genomic_DNA"/>
</dbReference>